<organism evidence="2 3">
    <name type="scientific">Candidatus Nitrospira nitrificans</name>
    <dbReference type="NCBI Taxonomy" id="1742973"/>
    <lineage>
        <taxon>Bacteria</taxon>
        <taxon>Pseudomonadati</taxon>
        <taxon>Nitrospirota</taxon>
        <taxon>Nitrospiria</taxon>
        <taxon>Nitrospirales</taxon>
        <taxon>Nitrospiraceae</taxon>
        <taxon>Nitrospira</taxon>
    </lineage>
</organism>
<dbReference type="Proteomes" id="UP000198736">
    <property type="component" value="Unassembled WGS sequence"/>
</dbReference>
<proteinExistence type="predicted"/>
<keyword evidence="3" id="KW-1185">Reference proteome</keyword>
<keyword evidence="1" id="KW-0732">Signal</keyword>
<accession>A0A0S4LQ25</accession>
<evidence type="ECO:0000313" key="3">
    <source>
        <dbReference type="Proteomes" id="UP000198736"/>
    </source>
</evidence>
<sequence>MHYRVRKKIMRGAMTTHLLRMTVLFLSYSLCLQANAEDTEIVKRVSLWEQHAPYCDSADGTRSPSKEHCDDGDTTLFNGLLCAAGDVRGCDAVRNAQEASGRWYRSPRLRVNHHAAEGASLSPDMALGVQLYLVTTRDTARAYQWLKQIDDTVPCVLHKLFSSDCWIRSIPRFCPDSANCSIRPGDAEVLAATVDYLHQQGMPPLPNGSLRGYLGTFGSTWINDHNAHTNKLGYSLHLVAVEAWLLRLMGHTTSSIQESIITINKRDPGNPFFEYLRDGSTPRVQEILLNTCPKDVASLPQKYFQWTWEREMKEQAWKETMLWDCIFMEKLLEG</sequence>
<reference evidence="3" key="1">
    <citation type="submission" date="2015-10" db="EMBL/GenBank/DDBJ databases">
        <authorList>
            <person name="Luecker S."/>
            <person name="Luecker S."/>
        </authorList>
    </citation>
    <scope>NUCLEOTIDE SEQUENCE [LARGE SCALE GENOMIC DNA]</scope>
</reference>
<evidence type="ECO:0008006" key="4">
    <source>
        <dbReference type="Google" id="ProtNLM"/>
    </source>
</evidence>
<protein>
    <recommendedName>
        <fullName evidence="4">Alginate lyase domain-containing protein</fullName>
    </recommendedName>
</protein>
<dbReference type="EMBL" id="CZPZ01000031">
    <property type="protein sequence ID" value="CUS38075.1"/>
    <property type="molecule type" value="Genomic_DNA"/>
</dbReference>
<dbReference type="STRING" id="1742973.COMA2_40174"/>
<dbReference type="AlphaFoldDB" id="A0A0S4LQ25"/>
<feature type="signal peptide" evidence="1">
    <location>
        <begin position="1"/>
        <end position="36"/>
    </location>
</feature>
<feature type="chain" id="PRO_5006624172" description="Alginate lyase domain-containing protein" evidence="1">
    <location>
        <begin position="37"/>
        <end position="334"/>
    </location>
</feature>
<name>A0A0S4LQ25_9BACT</name>
<gene>
    <name evidence="2" type="ORF">COMA2_40174</name>
</gene>
<evidence type="ECO:0000313" key="2">
    <source>
        <dbReference type="EMBL" id="CUS38075.1"/>
    </source>
</evidence>
<evidence type="ECO:0000256" key="1">
    <source>
        <dbReference type="SAM" id="SignalP"/>
    </source>
</evidence>